<proteinExistence type="predicted"/>
<accession>A0A094JE18</accession>
<dbReference type="EMBL" id="JPER01000003">
    <property type="protein sequence ID" value="KFZ30791.1"/>
    <property type="molecule type" value="Genomic_DNA"/>
</dbReference>
<dbReference type="eggNOG" id="ENOG5032Z0W">
    <property type="taxonomic scope" value="Bacteria"/>
</dbReference>
<comment type="caution">
    <text evidence="1">The sequence shown here is derived from an EMBL/GenBank/DDBJ whole genome shotgun (WGS) entry which is preliminary data.</text>
</comment>
<protein>
    <submittedName>
        <fullName evidence="1">Uncharacterized protein</fullName>
    </submittedName>
</protein>
<dbReference type="RefSeq" id="WP_034775298.1">
    <property type="nucleotide sequence ID" value="NZ_JPER01000003.1"/>
</dbReference>
<name>A0A094JE18_9GAMM</name>
<dbReference type="Proteomes" id="UP000054363">
    <property type="component" value="Unassembled WGS sequence"/>
</dbReference>
<reference evidence="1 2" key="1">
    <citation type="submission" date="2014-06" db="EMBL/GenBank/DDBJ databases">
        <title>The draft genome sequence of Idiomarina salinarum ISL-52.</title>
        <authorList>
            <person name="Du J."/>
            <person name="Shao Z."/>
        </authorList>
    </citation>
    <scope>NUCLEOTIDE SEQUENCE [LARGE SCALE GENOMIC DNA]</scope>
    <source>
        <strain evidence="1 2">ISL-52</strain>
    </source>
</reference>
<keyword evidence="2" id="KW-1185">Reference proteome</keyword>
<sequence>MTPKDLEPIILSEQVGVWAYVDPDSESSVIVIKAASTAAKSISRGAAVKLYLGVAGSSKLFLGGGLKIYDTHDNPLLIPIFARTESEVIGWRNIVNADSFRVVVMDEFDAPVLRGTGCLNRVSHTLPKVLATASWMSNVQELAPFIEAICNAIDPGYTHPSSMPAHVHDLELQLELKQTLIISASESGTFQYDLNDMDEGTTQEKHLHQHLHLSFGDNVFLSPQIERGKKIRELTDVLVVSKESTLFFESKALCLNDSKDESDYERRVGKVISHAKKAVGQLEGAVKSYRKTEYKVMNSIGVELPRSDSPNQTAIVVISEFVPHESWESILELIRHAYLKSDVRIVVIDLAELMRLLKISSYRKRNLGFLLNQLFIASLEGDTLNIRSEDSSLPFSI</sequence>
<organism evidence="1 2">
    <name type="scientific">Pseudidiomarina salinarum</name>
    <dbReference type="NCBI Taxonomy" id="435908"/>
    <lineage>
        <taxon>Bacteria</taxon>
        <taxon>Pseudomonadati</taxon>
        <taxon>Pseudomonadota</taxon>
        <taxon>Gammaproteobacteria</taxon>
        <taxon>Alteromonadales</taxon>
        <taxon>Idiomarinaceae</taxon>
        <taxon>Pseudidiomarina</taxon>
    </lineage>
</organism>
<evidence type="ECO:0000313" key="2">
    <source>
        <dbReference type="Proteomes" id="UP000054363"/>
    </source>
</evidence>
<dbReference type="AlphaFoldDB" id="A0A094JE18"/>
<dbReference type="OrthoDB" id="7844675at2"/>
<evidence type="ECO:0000313" key="1">
    <source>
        <dbReference type="EMBL" id="KFZ30791.1"/>
    </source>
</evidence>
<gene>
    <name evidence="1" type="ORF">IDSA_06785</name>
</gene>